<dbReference type="Gene3D" id="1.10.10.10">
    <property type="entry name" value="Winged helix-like DNA-binding domain superfamily/Winged helix DNA-binding domain"/>
    <property type="match status" value="1"/>
</dbReference>
<reference evidence="3" key="1">
    <citation type="submission" date="2020-11" db="EMBL/GenBank/DDBJ databases">
        <title>Complete genome sequence of a novel pathogenic Methylobacterium strain isolated from rice in Vietnam.</title>
        <authorList>
            <person name="Lai K."/>
            <person name="Okazaki S."/>
            <person name="Higashi K."/>
            <person name="Mori H."/>
            <person name="Toyoda A."/>
            <person name="Kurokawa K."/>
        </authorList>
    </citation>
    <scope>NUCLEOTIDE SEQUENCE</scope>
    <source>
        <strain evidence="3">VL1</strain>
    </source>
</reference>
<dbReference type="EMBL" id="AP024145">
    <property type="protein sequence ID" value="BCM86313.1"/>
    <property type="molecule type" value="Genomic_DNA"/>
</dbReference>
<dbReference type="Pfam" id="PF12728">
    <property type="entry name" value="HTH_17"/>
    <property type="match status" value="1"/>
</dbReference>
<dbReference type="InterPro" id="IPR010093">
    <property type="entry name" value="SinI_DNA-bd"/>
</dbReference>
<dbReference type="InterPro" id="IPR041657">
    <property type="entry name" value="HTH_17"/>
</dbReference>
<evidence type="ECO:0000256" key="1">
    <source>
        <dbReference type="SAM" id="MobiDB-lite"/>
    </source>
</evidence>
<dbReference type="SUPFAM" id="SSF46955">
    <property type="entry name" value="Putative DNA-binding domain"/>
    <property type="match status" value="1"/>
</dbReference>
<dbReference type="InterPro" id="IPR009061">
    <property type="entry name" value="DNA-bd_dom_put_sf"/>
</dbReference>
<sequence length="78" mass="9012">MNERWLSVEEIADHLGVSRDTVYGWIATREMPAHRVGRLWKFQTSEVDDWVRRGRAADEGSGTIKEEPGRSKPARMSR</sequence>
<feature type="compositionally biased region" description="Basic and acidic residues" evidence="1">
    <location>
        <begin position="53"/>
        <end position="70"/>
    </location>
</feature>
<feature type="region of interest" description="Disordered" evidence="1">
    <location>
        <begin position="53"/>
        <end position="78"/>
    </location>
</feature>
<accession>A0A8H9C8Q3</accession>
<evidence type="ECO:0000313" key="3">
    <source>
        <dbReference type="EMBL" id="BCM86313.1"/>
    </source>
</evidence>
<dbReference type="RefSeq" id="WP_207179329.1">
    <property type="nucleotide sequence ID" value="NZ_AP024145.1"/>
</dbReference>
<dbReference type="AlphaFoldDB" id="A0A8H9C8Q3"/>
<proteinExistence type="predicted"/>
<dbReference type="GO" id="GO:0003677">
    <property type="term" value="F:DNA binding"/>
    <property type="evidence" value="ECO:0007669"/>
    <property type="project" value="InterPro"/>
</dbReference>
<dbReference type="InterPro" id="IPR036388">
    <property type="entry name" value="WH-like_DNA-bd_sf"/>
</dbReference>
<name>A0A8H9C8Q3_9HYPH</name>
<evidence type="ECO:0000313" key="4">
    <source>
        <dbReference type="Proteomes" id="UP000663508"/>
    </source>
</evidence>
<organism evidence="3 4">
    <name type="scientific">Methylobacterium indicum</name>
    <dbReference type="NCBI Taxonomy" id="1775910"/>
    <lineage>
        <taxon>Bacteria</taxon>
        <taxon>Pseudomonadati</taxon>
        <taxon>Pseudomonadota</taxon>
        <taxon>Alphaproteobacteria</taxon>
        <taxon>Hyphomicrobiales</taxon>
        <taxon>Methylobacteriaceae</taxon>
        <taxon>Methylobacterium</taxon>
    </lineage>
</organism>
<feature type="domain" description="Helix-turn-helix" evidence="2">
    <location>
        <begin position="5"/>
        <end position="54"/>
    </location>
</feature>
<dbReference type="KEGG" id="mind:mvi_47740"/>
<protein>
    <recommendedName>
        <fullName evidence="2">Helix-turn-helix domain-containing protein</fullName>
    </recommendedName>
</protein>
<gene>
    <name evidence="3" type="ORF">mvi_47740</name>
</gene>
<dbReference type="Proteomes" id="UP000663508">
    <property type="component" value="Chromosome"/>
</dbReference>
<dbReference type="NCBIfam" id="TIGR01764">
    <property type="entry name" value="excise"/>
    <property type="match status" value="1"/>
</dbReference>
<evidence type="ECO:0000259" key="2">
    <source>
        <dbReference type="Pfam" id="PF12728"/>
    </source>
</evidence>